<dbReference type="AlphaFoldDB" id="A0AAX3LR28"/>
<reference evidence="2" key="1">
    <citation type="submission" date="2023-01" db="EMBL/GenBank/DDBJ databases">
        <title>Comparative genomic analysis of cold water coral derived Sulfitobacter faviae: insights into their metabolism and habitat adaptation.</title>
        <authorList>
            <person name="Guo Y."/>
            <person name="Lin S."/>
            <person name="Huang Z."/>
            <person name="Tang K."/>
            <person name="Wang X."/>
        </authorList>
    </citation>
    <scope>NUCLEOTIDE SEQUENCE</scope>
    <source>
        <strain evidence="2">SCSIO W_1865</strain>
    </source>
</reference>
<dbReference type="Gene3D" id="3.90.1300.10">
    <property type="entry name" value="Amidase signature (AS) domain"/>
    <property type="match status" value="1"/>
</dbReference>
<feature type="domain" description="Amidase" evidence="1">
    <location>
        <begin position="32"/>
        <end position="435"/>
    </location>
</feature>
<dbReference type="EMBL" id="CP116423">
    <property type="protein sequence ID" value="WCE70796.1"/>
    <property type="molecule type" value="Genomic_DNA"/>
</dbReference>
<gene>
    <name evidence="2" type="ORF">PL336_02840</name>
</gene>
<dbReference type="InterPro" id="IPR000120">
    <property type="entry name" value="Amidase"/>
</dbReference>
<dbReference type="InterPro" id="IPR036928">
    <property type="entry name" value="AS_sf"/>
</dbReference>
<name>A0AAX3LR28_9RHOB</name>
<protein>
    <submittedName>
        <fullName evidence="2">Amidase</fullName>
    </submittedName>
</protein>
<evidence type="ECO:0000313" key="2">
    <source>
        <dbReference type="EMBL" id="WCE70796.1"/>
    </source>
</evidence>
<dbReference type="Pfam" id="PF01425">
    <property type="entry name" value="Amidase"/>
    <property type="match status" value="1"/>
</dbReference>
<dbReference type="PANTHER" id="PTHR11895">
    <property type="entry name" value="TRANSAMIDASE"/>
    <property type="match status" value="1"/>
</dbReference>
<dbReference type="Proteomes" id="UP001210770">
    <property type="component" value="Chromosome"/>
</dbReference>
<evidence type="ECO:0000313" key="3">
    <source>
        <dbReference type="Proteomes" id="UP001210770"/>
    </source>
</evidence>
<evidence type="ECO:0000259" key="1">
    <source>
        <dbReference type="Pfam" id="PF01425"/>
    </source>
</evidence>
<dbReference type="GO" id="GO:0003824">
    <property type="term" value="F:catalytic activity"/>
    <property type="evidence" value="ECO:0007669"/>
    <property type="project" value="InterPro"/>
</dbReference>
<proteinExistence type="predicted"/>
<dbReference type="InterPro" id="IPR023631">
    <property type="entry name" value="Amidase_dom"/>
</dbReference>
<dbReference type="PANTHER" id="PTHR11895:SF151">
    <property type="entry name" value="GLUTAMYL-TRNA(GLN) AMIDOTRANSFERASE SUBUNIT A"/>
    <property type="match status" value="1"/>
</dbReference>
<dbReference type="RefSeq" id="WP_271689012.1">
    <property type="nucleotide sequence ID" value="NZ_CP116423.1"/>
</dbReference>
<organism evidence="2 3">
    <name type="scientific">Sulfitobacter faviae</name>
    <dbReference type="NCBI Taxonomy" id="1775881"/>
    <lineage>
        <taxon>Bacteria</taxon>
        <taxon>Pseudomonadati</taxon>
        <taxon>Pseudomonadota</taxon>
        <taxon>Alphaproteobacteria</taxon>
        <taxon>Rhodobacterales</taxon>
        <taxon>Roseobacteraceae</taxon>
        <taxon>Sulfitobacter</taxon>
    </lineage>
</organism>
<sequence length="451" mass="47773">MGAEARMTAPAALGVVELRDRLATGALDALALVESYIARIEAREEVVGAWAWFDPEFARAQTRTLDNHRRAGRPLGRLHGLPVGLKDVIDTRSIPTENGAAQDKGRVPLRDAFIVERLKAEGAIIMGKTVTTELAFMHPNKTTNPHNPAHSPGGSSQGSAAAVADGMVPLAIGTQTGGSVIRPASFCGVTGFKPTFGAIPRRGVLTQSPSLDTIGVFASDPAGAALLAEVLFGHDPEDSATELAPTPALLAEATSAPPIPPVFGFVRPPGWEDADPQLHAAFEELVAALGDQAFEMPLPPVFNEAAEARKRINFAEMAYHFYPYLRDGAELLSPVAREAMEAGNKVLARDYQSARDLPKVLTAALEELLTRCDVLLCPAATGPAPRGLETTGDPIFNGLWTLCGSPCVSLPLMTSEEGLPMGVQLVGGHGQDGRLMRSAQWLFDWADGATE</sequence>
<accession>A0AAX3LR28</accession>
<dbReference type="SUPFAM" id="SSF75304">
    <property type="entry name" value="Amidase signature (AS) enzymes"/>
    <property type="match status" value="1"/>
</dbReference>